<gene>
    <name evidence="1" type="ORF">H9Q72_003283</name>
</gene>
<dbReference type="AlphaFoldDB" id="A0A9P7L8Q7"/>
<evidence type="ECO:0000313" key="1">
    <source>
        <dbReference type="EMBL" id="KAG5769479.1"/>
    </source>
</evidence>
<protein>
    <submittedName>
        <fullName evidence="1">Uncharacterized protein</fullName>
    </submittedName>
</protein>
<organism evidence="1 2">
    <name type="scientific">Fusarium xylarioides</name>
    <dbReference type="NCBI Taxonomy" id="221167"/>
    <lineage>
        <taxon>Eukaryota</taxon>
        <taxon>Fungi</taxon>
        <taxon>Dikarya</taxon>
        <taxon>Ascomycota</taxon>
        <taxon>Pezizomycotina</taxon>
        <taxon>Sordariomycetes</taxon>
        <taxon>Hypocreomycetidae</taxon>
        <taxon>Hypocreales</taxon>
        <taxon>Nectriaceae</taxon>
        <taxon>Fusarium</taxon>
        <taxon>Fusarium fujikuroi species complex</taxon>
    </lineage>
</organism>
<reference evidence="1" key="1">
    <citation type="journal article" date="2020" name="bioRxiv">
        <title>Historical genomics reveals the evolutionary mechanisms behind multiple outbreaks of the host-specific coffee wilt pathogen Fusarium xylarioides.</title>
        <authorList>
            <person name="Peck D."/>
            <person name="Nowell R.W."/>
            <person name="Flood J."/>
            <person name="Ryan M.J."/>
            <person name="Barraclough T.G."/>
        </authorList>
    </citation>
    <scope>NUCLEOTIDE SEQUENCE</scope>
    <source>
        <strain evidence="1">IMI 127659i</strain>
    </source>
</reference>
<name>A0A9P7L8Q7_9HYPO</name>
<comment type="caution">
    <text evidence="1">The sequence shown here is derived from an EMBL/GenBank/DDBJ whole genome shotgun (WGS) entry which is preliminary data.</text>
</comment>
<dbReference type="OrthoDB" id="5068513at2759"/>
<sequence>MGPDAAHEIGLKAFLPIIMSAEGVALCHSLEAILEKLLSLEVADVRHLSQMPDFRSLCKRRMRLMWRSPKEGETEYCPWVGNRTMEAAQQHIIAWATSALKSVHACQHMRYIFEDRVDSN</sequence>
<dbReference type="EMBL" id="JADFTT010000077">
    <property type="protein sequence ID" value="KAG5769479.1"/>
    <property type="molecule type" value="Genomic_DNA"/>
</dbReference>
<reference evidence="1" key="2">
    <citation type="submission" date="2020-10" db="EMBL/GenBank/DDBJ databases">
        <authorList>
            <person name="Peck L.D."/>
            <person name="Nowell R.W."/>
            <person name="Flood J."/>
            <person name="Ryan M.J."/>
            <person name="Barraclough T.G."/>
        </authorList>
    </citation>
    <scope>NUCLEOTIDE SEQUENCE</scope>
    <source>
        <strain evidence="1">IMI 127659i</strain>
    </source>
</reference>
<keyword evidence="2" id="KW-1185">Reference proteome</keyword>
<evidence type="ECO:0000313" key="2">
    <source>
        <dbReference type="Proteomes" id="UP000750502"/>
    </source>
</evidence>
<accession>A0A9P7L8Q7</accession>
<dbReference type="Proteomes" id="UP000750502">
    <property type="component" value="Unassembled WGS sequence"/>
</dbReference>
<proteinExistence type="predicted"/>